<dbReference type="EMBL" id="MABE01000292">
    <property type="protein sequence ID" value="OUS40617.1"/>
    <property type="molecule type" value="Genomic_DNA"/>
</dbReference>
<feature type="domain" description="Lipid/polyisoprenoid-binding YceI-like" evidence="2">
    <location>
        <begin position="28"/>
        <end position="193"/>
    </location>
</feature>
<keyword evidence="1" id="KW-0732">Signal</keyword>
<reference evidence="4" key="1">
    <citation type="journal article" date="2017" name="Proc. Natl. Acad. Sci. U.S.A.">
        <title>Simulation of Deepwater Horizon oil plume reveals substrate specialization within a complex community of hydrocarbon degraders.</title>
        <authorList>
            <person name="Hu P."/>
            <person name="Dubinsky E.A."/>
            <person name="Probst A.J."/>
            <person name="Wang J."/>
            <person name="Sieber C.M.K."/>
            <person name="Tom L.M."/>
            <person name="Gardinali P."/>
            <person name="Banfield J.F."/>
            <person name="Atlas R.M."/>
            <person name="Andersen G.L."/>
        </authorList>
    </citation>
    <scope>NUCLEOTIDE SEQUENCE [LARGE SCALE GENOMIC DNA]</scope>
</reference>
<dbReference type="Proteomes" id="UP000227088">
    <property type="component" value="Unassembled WGS sequence"/>
</dbReference>
<name>A0A1Y5HVX5_OLEAN</name>
<dbReference type="PANTHER" id="PTHR34406">
    <property type="entry name" value="PROTEIN YCEI"/>
    <property type="match status" value="1"/>
</dbReference>
<dbReference type="Gene3D" id="2.40.128.110">
    <property type="entry name" value="Lipid/polyisoprenoid-binding, YceI-like"/>
    <property type="match status" value="1"/>
</dbReference>
<dbReference type="Pfam" id="PF04264">
    <property type="entry name" value="YceI"/>
    <property type="match status" value="1"/>
</dbReference>
<evidence type="ECO:0000313" key="3">
    <source>
        <dbReference type="EMBL" id="OUS40617.1"/>
    </source>
</evidence>
<evidence type="ECO:0000256" key="1">
    <source>
        <dbReference type="SAM" id="SignalP"/>
    </source>
</evidence>
<evidence type="ECO:0000259" key="2">
    <source>
        <dbReference type="SMART" id="SM00867"/>
    </source>
</evidence>
<dbReference type="PANTHER" id="PTHR34406:SF1">
    <property type="entry name" value="PROTEIN YCEI"/>
    <property type="match status" value="1"/>
</dbReference>
<sequence>MKKLLLTAVTSSAIALSSLFSISAQAADYVIDTKGAHASVSFKIKHLGYSWLVGRFNTFEGDFSYDEAAPEKSEIEIVIDTASLDSNHAERDKHLKGNDFLNVKEFPKAVFKSTGFEVKDDNNAVVTGIFMLHGVKKTISFPVEKIGEGKDPWGGYRAGFSGSTTLKLSDYGITYNLGPASTHVEIELHVEGVRK</sequence>
<accession>A0A1Y5HVX5</accession>
<proteinExistence type="predicted"/>
<organism evidence="3 4">
    <name type="scientific">Oleispira antarctica</name>
    <dbReference type="NCBI Taxonomy" id="188908"/>
    <lineage>
        <taxon>Bacteria</taxon>
        <taxon>Pseudomonadati</taxon>
        <taxon>Pseudomonadota</taxon>
        <taxon>Gammaproteobacteria</taxon>
        <taxon>Oceanospirillales</taxon>
        <taxon>Oceanospirillaceae</taxon>
        <taxon>Oleispira</taxon>
    </lineage>
</organism>
<feature type="signal peptide" evidence="1">
    <location>
        <begin position="1"/>
        <end position="26"/>
    </location>
</feature>
<evidence type="ECO:0000313" key="4">
    <source>
        <dbReference type="Proteomes" id="UP000227088"/>
    </source>
</evidence>
<dbReference type="SMART" id="SM00867">
    <property type="entry name" value="YceI"/>
    <property type="match status" value="1"/>
</dbReference>
<dbReference type="SUPFAM" id="SSF101874">
    <property type="entry name" value="YceI-like"/>
    <property type="match status" value="1"/>
</dbReference>
<feature type="chain" id="PRO_5012328244" description="Lipid/polyisoprenoid-binding YceI-like domain-containing protein" evidence="1">
    <location>
        <begin position="27"/>
        <end position="195"/>
    </location>
</feature>
<comment type="caution">
    <text evidence="3">The sequence shown here is derived from an EMBL/GenBank/DDBJ whole genome shotgun (WGS) entry which is preliminary data.</text>
</comment>
<dbReference type="InterPro" id="IPR007372">
    <property type="entry name" value="Lipid/polyisoprenoid-bd_YceI"/>
</dbReference>
<dbReference type="InterPro" id="IPR036761">
    <property type="entry name" value="TTHA0802/YceI-like_sf"/>
</dbReference>
<gene>
    <name evidence="3" type="ORF">A9R00_05115</name>
</gene>
<protein>
    <recommendedName>
        <fullName evidence="2">Lipid/polyisoprenoid-binding YceI-like domain-containing protein</fullName>
    </recommendedName>
</protein>
<dbReference type="NCBIfam" id="NF002994">
    <property type="entry name" value="PRK03757.1"/>
    <property type="match status" value="1"/>
</dbReference>
<dbReference type="AlphaFoldDB" id="A0A1Y5HVX5"/>